<feature type="compositionally biased region" description="Polar residues" evidence="6">
    <location>
        <begin position="14"/>
        <end position="23"/>
    </location>
</feature>
<feature type="transmembrane region" description="Helical" evidence="7">
    <location>
        <begin position="221"/>
        <end position="241"/>
    </location>
</feature>
<proteinExistence type="predicted"/>
<protein>
    <submittedName>
        <fullName evidence="9">MFS transporter, DHA2 family, glioxin efflux transporter</fullName>
    </submittedName>
</protein>
<dbReference type="GO" id="GO:0022857">
    <property type="term" value="F:transmembrane transporter activity"/>
    <property type="evidence" value="ECO:0007669"/>
    <property type="project" value="InterPro"/>
</dbReference>
<sequence length="561" mass="59741">MANNWDEVNAARHLTNSTASSRRSPGVSMSELQLHDDDGPGLPAERQDETLAGRPEYLTGFALWVSMVSLMLSIFLIAMDLTIVATAVPAITNEFNSITDQAWYASAFFLTAGGFQSTWGKIYQSFPLKMSFFTAVFIFEVGSLICAVAPSSPAFIAGRVIAGFGSSGVGSGSYTIVAYISEPKRRANHTAFLGAIFGIGSVLGPLVGGAFSTSLTWRWCFYINLPIGVPPVLGIIFFLRLPSIAKPQKTPLRERLLRLDPIGSIFLLGGIVTYLLAVQMGGVTRPWNSGTVIALLVVCFVACTLFGLVEWWQDERATVVPRLFGNRFVGMSMVYICFQGGALFSMVYYLPLYFQAILGDSAVLAGAHNLAFIIPAMAAVLVSGVIVTNTGLATLTMVVGSAIGTLGCGLCYLFDINTTTGVWVGVQIVAGVGLGFGFQVPLMAAQASVKPADLPAATAMLMEFQTLGGAIWVSATQAIFLNRVLINLPKMAPTVNPEQLLAIGAGDLRKVFESDELMGVLDAYSDGIQSAFLLICAVTGVSIMAGLVIPLRRIDTARIDA</sequence>
<keyword evidence="5 7" id="KW-0472">Membrane</keyword>
<reference evidence="9" key="1">
    <citation type="submission" date="2020-03" db="EMBL/GenBank/DDBJ databases">
        <title>Site-based positive gene gene selection in Geosmithia morbida across the United States reveals a broad range of putative effectors and factors for local host and environmental adapation.</title>
        <authorList>
            <person name="Onufrak A."/>
            <person name="Murdoch R.W."/>
            <person name="Gazis R."/>
            <person name="Huff M."/>
            <person name="Staton M."/>
            <person name="Klingeman W."/>
            <person name="Hadziabdic D."/>
        </authorList>
    </citation>
    <scope>NUCLEOTIDE SEQUENCE</scope>
    <source>
        <strain evidence="9">1262</strain>
    </source>
</reference>
<evidence type="ECO:0000256" key="4">
    <source>
        <dbReference type="ARBA" id="ARBA00022989"/>
    </source>
</evidence>
<evidence type="ECO:0000313" key="10">
    <source>
        <dbReference type="Proteomes" id="UP000749293"/>
    </source>
</evidence>
<feature type="transmembrane region" description="Helical" evidence="7">
    <location>
        <begin position="61"/>
        <end position="90"/>
    </location>
</feature>
<feature type="transmembrane region" description="Helical" evidence="7">
    <location>
        <begin position="132"/>
        <end position="150"/>
    </location>
</feature>
<comment type="subcellular location">
    <subcellularLocation>
        <location evidence="1">Membrane</location>
        <topology evidence="1">Multi-pass membrane protein</topology>
    </subcellularLocation>
</comment>
<dbReference type="EMBL" id="JAANYQ010000002">
    <property type="protein sequence ID" value="KAF4125703.1"/>
    <property type="molecule type" value="Genomic_DNA"/>
</dbReference>
<evidence type="ECO:0000313" key="9">
    <source>
        <dbReference type="EMBL" id="KAF4125703.1"/>
    </source>
</evidence>
<keyword evidence="10" id="KW-1185">Reference proteome</keyword>
<evidence type="ECO:0000259" key="8">
    <source>
        <dbReference type="PROSITE" id="PS50850"/>
    </source>
</evidence>
<feature type="transmembrane region" description="Helical" evidence="7">
    <location>
        <begin position="370"/>
        <end position="388"/>
    </location>
</feature>
<feature type="transmembrane region" description="Helical" evidence="7">
    <location>
        <begin position="422"/>
        <end position="445"/>
    </location>
</feature>
<feature type="transmembrane region" description="Helical" evidence="7">
    <location>
        <begin position="292"/>
        <end position="312"/>
    </location>
</feature>
<dbReference type="InterPro" id="IPR020846">
    <property type="entry name" value="MFS_dom"/>
</dbReference>
<dbReference type="CDD" id="cd17502">
    <property type="entry name" value="MFS_Azr1_MDR_like"/>
    <property type="match status" value="1"/>
</dbReference>
<keyword evidence="4 7" id="KW-1133">Transmembrane helix</keyword>
<name>A0A9P5D315_9HYPO</name>
<feature type="transmembrane region" description="Helical" evidence="7">
    <location>
        <begin position="156"/>
        <end position="180"/>
    </location>
</feature>
<evidence type="ECO:0000256" key="6">
    <source>
        <dbReference type="SAM" id="MobiDB-lite"/>
    </source>
</evidence>
<evidence type="ECO:0000256" key="2">
    <source>
        <dbReference type="ARBA" id="ARBA00022448"/>
    </source>
</evidence>
<feature type="transmembrane region" description="Helical" evidence="7">
    <location>
        <begin position="102"/>
        <end position="120"/>
    </location>
</feature>
<feature type="transmembrane region" description="Helical" evidence="7">
    <location>
        <begin position="333"/>
        <end position="350"/>
    </location>
</feature>
<dbReference type="PANTHER" id="PTHR23501">
    <property type="entry name" value="MAJOR FACILITATOR SUPERFAMILY"/>
    <property type="match status" value="1"/>
</dbReference>
<dbReference type="GO" id="GO:0005886">
    <property type="term" value="C:plasma membrane"/>
    <property type="evidence" value="ECO:0007669"/>
    <property type="project" value="TreeGrafter"/>
</dbReference>
<comment type="caution">
    <text evidence="9">The sequence shown here is derived from an EMBL/GenBank/DDBJ whole genome shotgun (WGS) entry which is preliminary data.</text>
</comment>
<dbReference type="InterPro" id="IPR036259">
    <property type="entry name" value="MFS_trans_sf"/>
</dbReference>
<dbReference type="GeneID" id="55967177"/>
<dbReference type="PANTHER" id="PTHR23501:SF177">
    <property type="entry name" value="MAJOR FACILITATOR SUPERFAMILY (MFS) PROFILE DOMAIN-CONTAINING PROTEIN-RELATED"/>
    <property type="match status" value="1"/>
</dbReference>
<evidence type="ECO:0000256" key="7">
    <source>
        <dbReference type="SAM" id="Phobius"/>
    </source>
</evidence>
<dbReference type="Gene3D" id="1.20.1250.20">
    <property type="entry name" value="MFS general substrate transporter like domains"/>
    <property type="match status" value="1"/>
</dbReference>
<evidence type="ECO:0000256" key="3">
    <source>
        <dbReference type="ARBA" id="ARBA00022692"/>
    </source>
</evidence>
<dbReference type="InterPro" id="IPR011701">
    <property type="entry name" value="MFS"/>
</dbReference>
<dbReference type="Proteomes" id="UP000749293">
    <property type="component" value="Unassembled WGS sequence"/>
</dbReference>
<feature type="transmembrane region" description="Helical" evidence="7">
    <location>
        <begin position="395"/>
        <end position="416"/>
    </location>
</feature>
<dbReference type="InterPro" id="IPR001958">
    <property type="entry name" value="Tet-R_TetA/multi-R_MdtG-like"/>
</dbReference>
<dbReference type="Pfam" id="PF07690">
    <property type="entry name" value="MFS_1"/>
    <property type="match status" value="1"/>
</dbReference>
<accession>A0A9P5D315</accession>
<dbReference type="RefSeq" id="XP_035324355.1">
    <property type="nucleotide sequence ID" value="XM_035462931.1"/>
</dbReference>
<keyword evidence="2" id="KW-0813">Transport</keyword>
<feature type="transmembrane region" description="Helical" evidence="7">
    <location>
        <begin position="262"/>
        <end position="280"/>
    </location>
</feature>
<feature type="transmembrane region" description="Helical" evidence="7">
    <location>
        <begin position="528"/>
        <end position="549"/>
    </location>
</feature>
<evidence type="ECO:0000256" key="1">
    <source>
        <dbReference type="ARBA" id="ARBA00004141"/>
    </source>
</evidence>
<feature type="domain" description="Major facilitator superfamily (MFS) profile" evidence="8">
    <location>
        <begin position="66"/>
        <end position="554"/>
    </location>
</feature>
<evidence type="ECO:0000256" key="5">
    <source>
        <dbReference type="ARBA" id="ARBA00023136"/>
    </source>
</evidence>
<feature type="transmembrane region" description="Helical" evidence="7">
    <location>
        <begin position="192"/>
        <end position="215"/>
    </location>
</feature>
<dbReference type="AlphaFoldDB" id="A0A9P5D315"/>
<keyword evidence="3 7" id="KW-0812">Transmembrane</keyword>
<feature type="region of interest" description="Disordered" evidence="6">
    <location>
        <begin position="14"/>
        <end position="47"/>
    </location>
</feature>
<organism evidence="9 10">
    <name type="scientific">Geosmithia morbida</name>
    <dbReference type="NCBI Taxonomy" id="1094350"/>
    <lineage>
        <taxon>Eukaryota</taxon>
        <taxon>Fungi</taxon>
        <taxon>Dikarya</taxon>
        <taxon>Ascomycota</taxon>
        <taxon>Pezizomycotina</taxon>
        <taxon>Sordariomycetes</taxon>
        <taxon>Hypocreomycetidae</taxon>
        <taxon>Hypocreales</taxon>
        <taxon>Bionectriaceae</taxon>
        <taxon>Geosmithia</taxon>
    </lineage>
</organism>
<dbReference type="PROSITE" id="PS50850">
    <property type="entry name" value="MFS"/>
    <property type="match status" value="1"/>
</dbReference>
<dbReference type="OrthoDB" id="10021397at2759"/>
<dbReference type="PRINTS" id="PR01035">
    <property type="entry name" value="TCRTETA"/>
</dbReference>
<gene>
    <name evidence="9" type="ORF">GMORB2_0947</name>
</gene>
<dbReference type="SUPFAM" id="SSF103473">
    <property type="entry name" value="MFS general substrate transporter"/>
    <property type="match status" value="1"/>
</dbReference>